<sequence>MDTNVLRKRSSRQMGKSNSNSKLESGIEEKTQRKNNLRVISNSSVTKEKDVEILSEEPFKSVTGLSQNVVSGDTTVNNKKVMVTLFKMNLGMFDPLKDQKISNNSSANTNNVKTSALTENPTLNSHQKPPEDETIDKIRNEVNSITNFPAKKRLNSSSSVSDSGIKKTPVKVPRFYSPKRKNSEPQNEHFDTITIDDDDDNDVQLCNEKKEMHIDASVKIGKNFNKIISKTTNNSKQLTPNSSKQNQSLIESQGIDSQSSSSTTVNLSHNNISPVVYLNSQPSPSKVETVNIEDHVKQTSDGVTQEKLSTKEKEESKKKKSPKGKVVDKVQQTTSTVETIVSSKQTPKKMRKTPVKTPTKSKSPKFVDVNESSSDHETLANLIRKVHNKEEKGEPQRKRTLSGSKKTKTNIKERKLSQSPIKKAGSVAKVKNEDKHKEETTKKLLKKENQRNIISKKSLTSEKNIPKKDKPKQEQKGRAKQETKGKTSKNNRNKIKSKVGNENQAINYDSDTSVNDGNMPVIKDPATIPSPKHVPLDSSLATLLDDQQKQKQQQQKQPPTPPAPPQKKRGRKKLEDGQKPRKKRGRKRIKKEVVEEAVNLEKPWGTEDEEDDEEDEEIAGDVKKRKTRKRSQRRTGRRFSVTGNWYIASGYLNDIISLLEDFENIDGWRFRDFSKCWQKKNFSLVYRGRQTFKELLEFSEEIALLTKRFLNPPHSTKRRIGALYTLYGLYYKFPLGKLRFFHLRFEYGEYEDLLALIFPFRSNVDNPDPAYIFRKLELEGAILHCASAIEPCYDFHNEERDHVELEYGKERLAKSSAVINAVPKMQLQADLNLLQHYHSLKAKVAGQDVPEKALSMITPDFLVGISTNLNNLRHDTLQELGMSGESASILKSESLIEEAATNQLLEEPYIESEMEIHSVDQSVIDTVNKGSAGQRSQNALRNNKIVSNQEVKEFMRPPTTEDLCQPLLLGKSRKIEGKEIASTTAQDVGKSSKDKQPPELLWDFEGKLDLDVQEERGGDYSELTEVLLPQPLPPKKQRRRKRPVALKMEASLPPRRKSKTKNELPTIVKSLSPNENKENMLSGNNDLEELSKPDLPQHKSATRLLASELTNLKPNISGTIIKVRMKAEGVRKLVKLKIKINSDQFTAIQKNPLRFKNFKNKLKPLIKATQKGEHKNKDWSIEDIFLHEEENDKQASNADTNLNNKTNKNNDSPVSAKKTIPFKARYECLKYSDDEDENNDELGVEEDDDDEMFRCKWRTEEEKDNEYCPPEDEPDVDPLEYQDEGIDEDDDYDDYIPEPNYFWRKKRQSRSHYYGNYFEERGPRDSDQLLKARSENSIQMVPMQVGGKIKYFPMIQTQENSPSKNSKNSEREMEEAEKELGAEELLKDPNDGKAIFTWNDFSSDKSPPFKKRRTINSFSYIFSPKIPLKNESDSKPVLRKIRSSTVIKETQKINSNENENIKQENKIENESDDDDDDDELDIKTEKTVLEELAGDWDDEEPLLNKQSRNSEKVTSDYPLDVENGDGIFEDFENNVKEVYVEDAQIYPIDDADIVDAGVGFQDDSEQGDFEENQEGIFGDNAQVSSSELSNSFIEESSRRVSQILPDIAITNDFGNDLFLNNEGNRDQNILPGNIIMTDCSAGTSLGQQSQVPIFTDAQHSTAFSSGFNLVPDSTEKQSPLYYRMTAADGNNIFVPISSFPTVPTAKDIRILSFDVADVKPLIDSCNVSSESYANGSFNDHQEQISDANFISHSSFSISNENPMYLNNKDNRGELVSYEQSSSLPLVNTEINPVCPVSQESTRSCSFLFSGKKPLPISKARPSVDNVKLNDSAKPSCSFLFSKKLEKTFKNFPSAKGEAKGKICPPEKPKVKFIMKGMFKFSKKC</sequence>
<feature type="region of interest" description="Disordered" evidence="1">
    <location>
        <begin position="294"/>
        <end position="634"/>
    </location>
</feature>
<feature type="region of interest" description="Disordered" evidence="1">
    <location>
        <begin position="1260"/>
        <end position="1297"/>
    </location>
</feature>
<feature type="region of interest" description="Disordered" evidence="1">
    <location>
        <begin position="1190"/>
        <end position="1216"/>
    </location>
</feature>
<feature type="compositionally biased region" description="Basic residues" evidence="1">
    <location>
        <begin position="580"/>
        <end position="590"/>
    </location>
</feature>
<reference evidence="2 3" key="1">
    <citation type="journal article" date="2019" name="PLoS Biol.">
        <title>Sex chromosomes control vertical transmission of feminizing Wolbachia symbionts in an isopod.</title>
        <authorList>
            <person name="Becking T."/>
            <person name="Chebbi M.A."/>
            <person name="Giraud I."/>
            <person name="Moumen B."/>
            <person name="Laverre T."/>
            <person name="Caubet Y."/>
            <person name="Peccoud J."/>
            <person name="Gilbert C."/>
            <person name="Cordaux R."/>
        </authorList>
    </citation>
    <scope>NUCLEOTIDE SEQUENCE [LARGE SCALE GENOMIC DNA]</scope>
    <source>
        <strain evidence="2">ANa2</strain>
        <tissue evidence="2">Whole body excluding digestive tract and cuticle</tissue>
    </source>
</reference>
<accession>A0A5N5SLJ3</accession>
<dbReference type="GO" id="GO:0042795">
    <property type="term" value="P:snRNA transcription by RNA polymerase II"/>
    <property type="evidence" value="ECO:0007669"/>
    <property type="project" value="TreeGrafter"/>
</dbReference>
<feature type="compositionally biased region" description="Polar residues" evidence="1">
    <location>
        <begin position="451"/>
        <end position="463"/>
    </location>
</feature>
<name>A0A5N5SLJ3_9CRUS</name>
<feature type="compositionally biased region" description="Acidic residues" evidence="1">
    <location>
        <begin position="1492"/>
        <end position="1501"/>
    </location>
</feature>
<feature type="compositionally biased region" description="Basic and acidic residues" evidence="1">
    <location>
        <begin position="308"/>
        <end position="317"/>
    </location>
</feature>
<dbReference type="EMBL" id="SEYY01023842">
    <property type="protein sequence ID" value="KAB7494578.1"/>
    <property type="molecule type" value="Genomic_DNA"/>
</dbReference>
<dbReference type="Proteomes" id="UP000326759">
    <property type="component" value="Unassembled WGS sequence"/>
</dbReference>
<evidence type="ECO:0000313" key="3">
    <source>
        <dbReference type="Proteomes" id="UP000326759"/>
    </source>
</evidence>
<feature type="compositionally biased region" description="Polar residues" evidence="1">
    <location>
        <begin position="331"/>
        <end position="345"/>
    </location>
</feature>
<dbReference type="InterPro" id="IPR019188">
    <property type="entry name" value="SNAPC1"/>
</dbReference>
<dbReference type="GO" id="GO:0043565">
    <property type="term" value="F:sequence-specific DNA binding"/>
    <property type="evidence" value="ECO:0007669"/>
    <property type="project" value="TreeGrafter"/>
</dbReference>
<organism evidence="2 3">
    <name type="scientific">Armadillidium nasatum</name>
    <dbReference type="NCBI Taxonomy" id="96803"/>
    <lineage>
        <taxon>Eukaryota</taxon>
        <taxon>Metazoa</taxon>
        <taxon>Ecdysozoa</taxon>
        <taxon>Arthropoda</taxon>
        <taxon>Crustacea</taxon>
        <taxon>Multicrustacea</taxon>
        <taxon>Malacostraca</taxon>
        <taxon>Eumalacostraca</taxon>
        <taxon>Peracarida</taxon>
        <taxon>Isopoda</taxon>
        <taxon>Oniscidea</taxon>
        <taxon>Crinocheta</taxon>
        <taxon>Armadillidiidae</taxon>
        <taxon>Armadillidium</taxon>
    </lineage>
</organism>
<comment type="caution">
    <text evidence="2">The sequence shown here is derived from an EMBL/GenBank/DDBJ whole genome shotgun (WGS) entry which is preliminary data.</text>
</comment>
<evidence type="ECO:0000256" key="1">
    <source>
        <dbReference type="SAM" id="MobiDB-lite"/>
    </source>
</evidence>
<feature type="region of interest" description="Disordered" evidence="1">
    <location>
        <begin position="1357"/>
        <end position="1386"/>
    </location>
</feature>
<feature type="compositionally biased region" description="Polar residues" evidence="1">
    <location>
        <begin position="500"/>
        <end position="516"/>
    </location>
</feature>
<dbReference type="GO" id="GO:0042796">
    <property type="term" value="P:snRNA transcription by RNA polymerase III"/>
    <property type="evidence" value="ECO:0007669"/>
    <property type="project" value="TreeGrafter"/>
</dbReference>
<feature type="region of interest" description="Disordered" evidence="1">
    <location>
        <begin position="1491"/>
        <end position="1518"/>
    </location>
</feature>
<feature type="compositionally biased region" description="Polar residues" evidence="1">
    <location>
        <begin position="12"/>
        <end position="23"/>
    </location>
</feature>
<feature type="compositionally biased region" description="Polar residues" evidence="1">
    <location>
        <begin position="101"/>
        <end position="127"/>
    </location>
</feature>
<gene>
    <name evidence="2" type="primary">SNAPC1</name>
    <name evidence="2" type="ORF">Anas_05306</name>
</gene>
<proteinExistence type="predicted"/>
<feature type="region of interest" description="Disordered" evidence="1">
    <location>
        <begin position="1021"/>
        <end position="1093"/>
    </location>
</feature>
<feature type="compositionally biased region" description="Basic residues" evidence="1">
    <location>
        <begin position="486"/>
        <end position="497"/>
    </location>
</feature>
<feature type="compositionally biased region" description="Basic and acidic residues" evidence="1">
    <location>
        <begin position="1459"/>
        <end position="1469"/>
    </location>
</feature>
<dbReference type="PANTHER" id="PTHR15131">
    <property type="entry name" value="SMALL NUCLEAR RNA ACTIVATING COMPLEX, POLYPEPTIDE 1"/>
    <property type="match status" value="1"/>
</dbReference>
<feature type="region of interest" description="Disordered" evidence="1">
    <location>
        <begin position="149"/>
        <end position="200"/>
    </location>
</feature>
<feature type="compositionally biased region" description="Acidic residues" evidence="1">
    <location>
        <begin position="1470"/>
        <end position="1479"/>
    </location>
</feature>
<feature type="compositionally biased region" description="Basic residues" evidence="1">
    <location>
        <begin position="1"/>
        <end position="11"/>
    </location>
</feature>
<evidence type="ECO:0000313" key="2">
    <source>
        <dbReference type="EMBL" id="KAB7494578.1"/>
    </source>
</evidence>
<feature type="compositionally biased region" description="Basic and acidic residues" evidence="1">
    <location>
        <begin position="181"/>
        <end position="191"/>
    </location>
</feature>
<feature type="region of interest" description="Disordered" evidence="1">
    <location>
        <begin position="1449"/>
        <end position="1479"/>
    </location>
</feature>
<feature type="compositionally biased region" description="Basic and acidic residues" evidence="1">
    <location>
        <begin position="388"/>
        <end position="397"/>
    </location>
</feature>
<feature type="compositionally biased region" description="Basic and acidic residues" evidence="1">
    <location>
        <begin position="430"/>
        <end position="450"/>
    </location>
</feature>
<keyword evidence="3" id="KW-1185">Reference proteome</keyword>
<feature type="compositionally biased region" description="Polar residues" evidence="1">
    <location>
        <begin position="1069"/>
        <end position="1085"/>
    </location>
</feature>
<feature type="region of interest" description="Disordered" evidence="1">
    <location>
        <begin position="1"/>
        <end position="34"/>
    </location>
</feature>
<dbReference type="GO" id="GO:0019185">
    <property type="term" value="C:snRNA-activating protein complex"/>
    <property type="evidence" value="ECO:0007669"/>
    <property type="project" value="TreeGrafter"/>
</dbReference>
<feature type="compositionally biased region" description="Basic and acidic residues" evidence="1">
    <location>
        <begin position="464"/>
        <end position="485"/>
    </location>
</feature>
<dbReference type="PANTHER" id="PTHR15131:SF3">
    <property type="entry name" value="SNRNA-ACTIVATING PROTEIN COMPLEX SUBUNIT 1"/>
    <property type="match status" value="1"/>
</dbReference>
<feature type="compositionally biased region" description="Basic residues" evidence="1">
    <location>
        <begin position="623"/>
        <end position="634"/>
    </location>
</feature>
<feature type="compositionally biased region" description="Polar residues" evidence="1">
    <location>
        <begin position="231"/>
        <end position="256"/>
    </location>
</feature>
<feature type="compositionally biased region" description="Acidic residues" evidence="1">
    <location>
        <begin position="1269"/>
        <end position="1296"/>
    </location>
</feature>
<feature type="compositionally biased region" description="Acidic residues" evidence="1">
    <location>
        <begin position="606"/>
        <end position="619"/>
    </location>
</feature>
<feature type="compositionally biased region" description="Low complexity" evidence="1">
    <location>
        <begin position="1197"/>
        <end position="1211"/>
    </location>
</feature>
<dbReference type="Pfam" id="PF09808">
    <property type="entry name" value="SNAPC1"/>
    <property type="match status" value="1"/>
</dbReference>
<feature type="region of interest" description="Disordered" evidence="1">
    <location>
        <begin position="101"/>
        <end position="135"/>
    </location>
</feature>
<dbReference type="OrthoDB" id="20127at2759"/>
<feature type="compositionally biased region" description="Basic residues" evidence="1">
    <location>
        <begin position="1035"/>
        <end position="1044"/>
    </location>
</feature>
<feature type="region of interest" description="Disordered" evidence="1">
    <location>
        <begin position="231"/>
        <end position="267"/>
    </location>
</feature>
<protein>
    <submittedName>
        <fullName evidence="2">snRNA-activating protein complex subunit 1</fullName>
    </submittedName>
</protein>